<dbReference type="Proteomes" id="UP000631312">
    <property type="component" value="Unassembled WGS sequence"/>
</dbReference>
<proteinExistence type="predicted"/>
<evidence type="ECO:0000313" key="8">
    <source>
        <dbReference type="Proteomes" id="UP000631312"/>
    </source>
</evidence>
<dbReference type="RefSeq" id="WP_188124393.1">
    <property type="nucleotide sequence ID" value="NZ_BOMP01000177.1"/>
</dbReference>
<dbReference type="PROSITE" id="PS00356">
    <property type="entry name" value="HTH_LACI_1"/>
    <property type="match status" value="1"/>
</dbReference>
<accession>A0A7W7HL63</accession>
<dbReference type="InterPro" id="IPR010982">
    <property type="entry name" value="Lambda_DNA-bd_dom_sf"/>
</dbReference>
<dbReference type="SUPFAM" id="SSF53822">
    <property type="entry name" value="Periplasmic binding protein-like I"/>
    <property type="match status" value="1"/>
</dbReference>
<comment type="caution">
    <text evidence="6">The sequence shown here is derived from an EMBL/GenBank/DDBJ whole genome shotgun (WGS) entry which is preliminary data.</text>
</comment>
<keyword evidence="8" id="KW-1185">Reference proteome</keyword>
<evidence type="ECO:0000256" key="2">
    <source>
        <dbReference type="ARBA" id="ARBA00023125"/>
    </source>
</evidence>
<dbReference type="GO" id="GO:0000976">
    <property type="term" value="F:transcription cis-regulatory region binding"/>
    <property type="evidence" value="ECO:0007669"/>
    <property type="project" value="TreeGrafter"/>
</dbReference>
<keyword evidence="2" id="KW-0238">DNA-binding</keyword>
<dbReference type="Proteomes" id="UP000590511">
    <property type="component" value="Unassembled WGS sequence"/>
</dbReference>
<keyword evidence="3" id="KW-0804">Transcription</keyword>
<dbReference type="PANTHER" id="PTHR30146">
    <property type="entry name" value="LACI-RELATED TRANSCRIPTIONAL REPRESSOR"/>
    <property type="match status" value="1"/>
</dbReference>
<protein>
    <submittedName>
        <fullName evidence="6">LacI family transcriptional regulator</fullName>
    </submittedName>
</protein>
<dbReference type="InterPro" id="IPR028082">
    <property type="entry name" value="Peripla_BP_I"/>
</dbReference>
<feature type="domain" description="HTH lacI-type" evidence="4">
    <location>
        <begin position="9"/>
        <end position="63"/>
    </location>
</feature>
<reference evidence="5 8" key="2">
    <citation type="submission" date="2021-01" db="EMBL/GenBank/DDBJ databases">
        <title>Whole genome shotgun sequence of Actinoplanes lobatus NBRC 12513.</title>
        <authorList>
            <person name="Komaki H."/>
            <person name="Tamura T."/>
        </authorList>
    </citation>
    <scope>NUCLEOTIDE SEQUENCE [LARGE SCALE GENOMIC DNA]</scope>
    <source>
        <strain evidence="5 8">NBRC 12513</strain>
    </source>
</reference>
<dbReference type="EMBL" id="BOMP01000177">
    <property type="protein sequence ID" value="GIE45846.1"/>
    <property type="molecule type" value="Genomic_DNA"/>
</dbReference>
<name>A0A7W7HL63_9ACTN</name>
<reference evidence="6 7" key="1">
    <citation type="submission" date="2020-08" db="EMBL/GenBank/DDBJ databases">
        <title>Sequencing the genomes of 1000 actinobacteria strains.</title>
        <authorList>
            <person name="Klenk H.-P."/>
        </authorList>
    </citation>
    <scope>NUCLEOTIDE SEQUENCE [LARGE SCALE GENOMIC DNA]</scope>
    <source>
        <strain evidence="6 7">DSM 43150</strain>
    </source>
</reference>
<dbReference type="CDD" id="cd06267">
    <property type="entry name" value="PBP1_LacI_sugar_binding-like"/>
    <property type="match status" value="1"/>
</dbReference>
<dbReference type="SUPFAM" id="SSF47413">
    <property type="entry name" value="lambda repressor-like DNA-binding domains"/>
    <property type="match status" value="1"/>
</dbReference>
<gene>
    <name evidence="5" type="primary">lacI_15</name>
    <name evidence="5" type="ORF">Alo02nite_87440</name>
    <name evidence="6" type="ORF">BJ964_006731</name>
</gene>
<dbReference type="SMART" id="SM00354">
    <property type="entry name" value="HTH_LACI"/>
    <property type="match status" value="1"/>
</dbReference>
<dbReference type="Gene3D" id="3.40.50.2300">
    <property type="match status" value="2"/>
</dbReference>
<dbReference type="InterPro" id="IPR046335">
    <property type="entry name" value="LacI/GalR-like_sensor"/>
</dbReference>
<dbReference type="Gene3D" id="1.10.260.40">
    <property type="entry name" value="lambda repressor-like DNA-binding domains"/>
    <property type="match status" value="1"/>
</dbReference>
<evidence type="ECO:0000313" key="5">
    <source>
        <dbReference type="EMBL" id="GIE45846.1"/>
    </source>
</evidence>
<dbReference type="EMBL" id="JACHNC010000001">
    <property type="protein sequence ID" value="MBB4752570.1"/>
    <property type="molecule type" value="Genomic_DNA"/>
</dbReference>
<evidence type="ECO:0000256" key="1">
    <source>
        <dbReference type="ARBA" id="ARBA00023015"/>
    </source>
</evidence>
<dbReference type="GO" id="GO:0003700">
    <property type="term" value="F:DNA-binding transcription factor activity"/>
    <property type="evidence" value="ECO:0007669"/>
    <property type="project" value="TreeGrafter"/>
</dbReference>
<sequence>MDKPATRRVTIVDVARHAQVSTTAVSKVLRNAYGASPAMREKVQQAIADLGYRPSAAARGLRGQTYTIGVMLPELRNLFFADILDGITAQLGDSDYQVLLAPGCNGEKAEARVIDAMIDRSMDGLVLIAPVSAKSRLNEVARSVPTVVVGRHGSSPAYDSVTDDDIAGAALVVDHLVSLGHRRIAHIEHHETDRVRLAEMPNAQRARGYREAMITHGLEEEVDIASTSYTQQGGYLGAQQLLARPVRPTAIFAGADVVALGALEAITEAGLTVPGDISLAGYDNSALAALGPISLTSVDQDGRQMGANAARLLIDRIGDRDRRTAQIKLSPTLVVRRTTTAIDAGHRS</sequence>
<dbReference type="Pfam" id="PF13377">
    <property type="entry name" value="Peripla_BP_3"/>
    <property type="match status" value="1"/>
</dbReference>
<dbReference type="Pfam" id="PF00356">
    <property type="entry name" value="LacI"/>
    <property type="match status" value="1"/>
</dbReference>
<organism evidence="6 7">
    <name type="scientific">Actinoplanes lobatus</name>
    <dbReference type="NCBI Taxonomy" id="113568"/>
    <lineage>
        <taxon>Bacteria</taxon>
        <taxon>Bacillati</taxon>
        <taxon>Actinomycetota</taxon>
        <taxon>Actinomycetes</taxon>
        <taxon>Micromonosporales</taxon>
        <taxon>Micromonosporaceae</taxon>
        <taxon>Actinoplanes</taxon>
    </lineage>
</organism>
<evidence type="ECO:0000259" key="4">
    <source>
        <dbReference type="PROSITE" id="PS50932"/>
    </source>
</evidence>
<evidence type="ECO:0000313" key="7">
    <source>
        <dbReference type="Proteomes" id="UP000590511"/>
    </source>
</evidence>
<keyword evidence="1" id="KW-0805">Transcription regulation</keyword>
<evidence type="ECO:0000256" key="3">
    <source>
        <dbReference type="ARBA" id="ARBA00023163"/>
    </source>
</evidence>
<dbReference type="AlphaFoldDB" id="A0A7W7HL63"/>
<dbReference type="CDD" id="cd01392">
    <property type="entry name" value="HTH_LacI"/>
    <property type="match status" value="1"/>
</dbReference>
<dbReference type="PANTHER" id="PTHR30146:SF155">
    <property type="entry name" value="ALANINE RACEMASE"/>
    <property type="match status" value="1"/>
</dbReference>
<dbReference type="InterPro" id="IPR000843">
    <property type="entry name" value="HTH_LacI"/>
</dbReference>
<dbReference type="PROSITE" id="PS50932">
    <property type="entry name" value="HTH_LACI_2"/>
    <property type="match status" value="1"/>
</dbReference>
<evidence type="ECO:0000313" key="6">
    <source>
        <dbReference type="EMBL" id="MBB4752570.1"/>
    </source>
</evidence>